<gene>
    <name evidence="4" type="ORF">A5707_01990</name>
</gene>
<keyword evidence="2" id="KW-0520">NAD</keyword>
<dbReference type="PANTHER" id="PTHR43333:SF1">
    <property type="entry name" value="D-ISOMER SPECIFIC 2-HYDROXYACID DEHYDROGENASE NAD-BINDING DOMAIN-CONTAINING PROTEIN"/>
    <property type="match status" value="1"/>
</dbReference>
<dbReference type="Pfam" id="PF02826">
    <property type="entry name" value="2-Hacid_dh_C"/>
    <property type="match status" value="1"/>
</dbReference>
<sequence>MCFYRVNVGARSVVTVQHGESVPGQLSSIDADAELRLVPSSRLADALPGADVLFVYDFSSPALRSAWPAADSLRWVQVAAVGVDAVLFDDLIDSPVVLTNSRGIFERPIAEYVLGQILAFAKDFRRSMRAQDAQQWRHFESEPIAGASVVVVGTGPVGRAIARLLRAVGMNVHGVGRTPRADTDFGEITADLHAAVADADYVVLAAPLTPQTRGLVDAEALAAMPPRARLINIGRGELVVTDALVAALQDGRLAGAALDVVDPEPLPPGHPLWSAPNVVLTPHNSGDVHGWTVELQRQFIANFRRYRAGQPLHNVVDKHRGYAPTGAG</sequence>
<dbReference type="SUPFAM" id="SSF52283">
    <property type="entry name" value="Formate/glycerate dehydrogenase catalytic domain-like"/>
    <property type="match status" value="1"/>
</dbReference>
<dbReference type="OrthoDB" id="4324715at2"/>
<dbReference type="Proteomes" id="UP000093592">
    <property type="component" value="Unassembled WGS sequence"/>
</dbReference>
<comment type="caution">
    <text evidence="4">The sequence shown here is derived from an EMBL/GenBank/DDBJ whole genome shotgun (WGS) entry which is preliminary data.</text>
</comment>
<evidence type="ECO:0000256" key="1">
    <source>
        <dbReference type="ARBA" id="ARBA00023002"/>
    </source>
</evidence>
<dbReference type="CDD" id="cd05300">
    <property type="entry name" value="2-Hacid_dh_1"/>
    <property type="match status" value="1"/>
</dbReference>
<dbReference type="RefSeq" id="WP_065014984.1">
    <property type="nucleotide sequence ID" value="NZ_LZKJ01000125.1"/>
</dbReference>
<evidence type="ECO:0000313" key="5">
    <source>
        <dbReference type="Proteomes" id="UP000093592"/>
    </source>
</evidence>
<dbReference type="EMBL" id="LZKJ01000125">
    <property type="protein sequence ID" value="OBI45305.1"/>
    <property type="molecule type" value="Genomic_DNA"/>
</dbReference>
<feature type="domain" description="D-isomer specific 2-hydroxyacid dehydrogenase NAD-binding" evidence="3">
    <location>
        <begin position="115"/>
        <end position="284"/>
    </location>
</feature>
<dbReference type="PANTHER" id="PTHR43333">
    <property type="entry name" value="2-HACID_DH_C DOMAIN-CONTAINING PROTEIN"/>
    <property type="match status" value="1"/>
</dbReference>
<reference evidence="5" key="1">
    <citation type="submission" date="2016-06" db="EMBL/GenBank/DDBJ databases">
        <authorList>
            <person name="Sutton G."/>
            <person name="Brinkac L."/>
            <person name="Sanka R."/>
            <person name="Adams M."/>
            <person name="Lau E."/>
            <person name="Sam S."/>
            <person name="Sreng N."/>
            <person name="Him V."/>
            <person name="Kerleguer A."/>
            <person name="Cheng S."/>
        </authorList>
    </citation>
    <scope>NUCLEOTIDE SEQUENCE [LARGE SCALE GENOMIC DNA]</scope>
    <source>
        <strain evidence="5">E861</strain>
    </source>
</reference>
<proteinExistence type="predicted"/>
<dbReference type="SUPFAM" id="SSF51735">
    <property type="entry name" value="NAD(P)-binding Rossmann-fold domains"/>
    <property type="match status" value="1"/>
</dbReference>
<dbReference type="Gene3D" id="3.40.50.720">
    <property type="entry name" value="NAD(P)-binding Rossmann-like Domain"/>
    <property type="match status" value="2"/>
</dbReference>
<dbReference type="InterPro" id="IPR036291">
    <property type="entry name" value="NAD(P)-bd_dom_sf"/>
</dbReference>
<accession>A0A1A2Z4U2</accession>
<protein>
    <submittedName>
        <fullName evidence="4">Hydroxyacid dehydrogenase</fullName>
    </submittedName>
</protein>
<organism evidence="4 5">
    <name type="scientific">Mycobacterium kyorinense</name>
    <dbReference type="NCBI Taxonomy" id="487514"/>
    <lineage>
        <taxon>Bacteria</taxon>
        <taxon>Bacillati</taxon>
        <taxon>Actinomycetota</taxon>
        <taxon>Actinomycetes</taxon>
        <taxon>Mycobacteriales</taxon>
        <taxon>Mycobacteriaceae</taxon>
        <taxon>Mycobacterium</taxon>
    </lineage>
</organism>
<evidence type="ECO:0000256" key="2">
    <source>
        <dbReference type="ARBA" id="ARBA00023027"/>
    </source>
</evidence>
<dbReference type="GO" id="GO:0016491">
    <property type="term" value="F:oxidoreductase activity"/>
    <property type="evidence" value="ECO:0007669"/>
    <property type="project" value="UniProtKB-KW"/>
</dbReference>
<name>A0A1A2Z4U2_9MYCO</name>
<dbReference type="InterPro" id="IPR006140">
    <property type="entry name" value="D-isomer_DH_NAD-bd"/>
</dbReference>
<evidence type="ECO:0000259" key="3">
    <source>
        <dbReference type="Pfam" id="PF02826"/>
    </source>
</evidence>
<keyword evidence="1" id="KW-0560">Oxidoreductase</keyword>
<evidence type="ECO:0000313" key="4">
    <source>
        <dbReference type="EMBL" id="OBI45305.1"/>
    </source>
</evidence>
<dbReference type="AlphaFoldDB" id="A0A1A2Z4U2"/>
<dbReference type="GO" id="GO:0051287">
    <property type="term" value="F:NAD binding"/>
    <property type="evidence" value="ECO:0007669"/>
    <property type="project" value="InterPro"/>
</dbReference>